<evidence type="ECO:0000313" key="8">
    <source>
        <dbReference type="EMBL" id="CAK9227184.1"/>
    </source>
</evidence>
<comment type="similarity">
    <text evidence="2 6">Belongs to the CDC50/LEM3 family.</text>
</comment>
<name>A0ABP0URZ4_9BRYO</name>
<feature type="transmembrane region" description="Helical" evidence="7">
    <location>
        <begin position="377"/>
        <end position="400"/>
    </location>
</feature>
<sequence length="425" mass="48061">MSLSSFPNVEILKHTSIKEAFMMVLKNCLTLKKRHNVLLYQCTFINMCKSQNQIMSFKRTSSSSMESEDEEAPVADKPKTYDSKKLQYTKFSQQELPTIKPLMTPKWIVSMFLLLGFTYIPIGIVILIISNSMIEISFNYGAACIMNYSSPSNPLNTNNEMSNFMQNVNNPKTCNVSINVPKNMKNPVYVYYQLENFFQNHRRYSKSRSDKQLCGTSLKIGDLDVCKPQDSINNVEIVPCGMIAWSLFNDTFDFSTSNGPIVVDRSGISWLSDREEIFSSFVFPSNFPNNDVYGNSSQFIGGGKLNPNVSLNANEDFIVWMRTASSPKFRKLWGKINNDINPGLVFVNITNQYNVYNFGGAKKLVLSTRSWIGGKNAFLGGAYVVVGALCVVLGFTFAMVHWRNPRPLGAIAYLSWTRKFEDSDN</sequence>
<evidence type="ECO:0000256" key="4">
    <source>
        <dbReference type="ARBA" id="ARBA00022989"/>
    </source>
</evidence>
<comment type="subcellular location">
    <subcellularLocation>
        <location evidence="1">Membrane</location>
        <topology evidence="1">Multi-pass membrane protein</topology>
    </subcellularLocation>
</comment>
<evidence type="ECO:0000256" key="1">
    <source>
        <dbReference type="ARBA" id="ARBA00004141"/>
    </source>
</evidence>
<evidence type="ECO:0000256" key="7">
    <source>
        <dbReference type="SAM" id="Phobius"/>
    </source>
</evidence>
<dbReference type="EMBL" id="OZ019897">
    <property type="protein sequence ID" value="CAK9227184.1"/>
    <property type="molecule type" value="Genomic_DNA"/>
</dbReference>
<proteinExistence type="inferred from homology"/>
<accession>A0ABP0URZ4</accession>
<reference evidence="8" key="1">
    <citation type="submission" date="2024-02" db="EMBL/GenBank/DDBJ databases">
        <authorList>
            <consortium name="ELIXIR-Norway"/>
            <consortium name="Elixir Norway"/>
        </authorList>
    </citation>
    <scope>NUCLEOTIDE SEQUENCE</scope>
</reference>
<dbReference type="Pfam" id="PF03381">
    <property type="entry name" value="CDC50"/>
    <property type="match status" value="1"/>
</dbReference>
<protein>
    <recommendedName>
        <fullName evidence="6">ALA-interacting subunit</fullName>
    </recommendedName>
</protein>
<feature type="transmembrane region" description="Helical" evidence="7">
    <location>
        <begin position="107"/>
        <end position="129"/>
    </location>
</feature>
<keyword evidence="3 7" id="KW-0812">Transmembrane</keyword>
<keyword evidence="5 6" id="KW-0472">Membrane</keyword>
<organism evidence="8 9">
    <name type="scientific">Sphagnum troendelagicum</name>
    <dbReference type="NCBI Taxonomy" id="128251"/>
    <lineage>
        <taxon>Eukaryota</taxon>
        <taxon>Viridiplantae</taxon>
        <taxon>Streptophyta</taxon>
        <taxon>Embryophyta</taxon>
        <taxon>Bryophyta</taxon>
        <taxon>Sphagnophytina</taxon>
        <taxon>Sphagnopsida</taxon>
        <taxon>Sphagnales</taxon>
        <taxon>Sphagnaceae</taxon>
        <taxon>Sphagnum</taxon>
    </lineage>
</organism>
<dbReference type="InterPro" id="IPR005045">
    <property type="entry name" value="CDC50/LEM3_fam"/>
</dbReference>
<evidence type="ECO:0000256" key="6">
    <source>
        <dbReference type="PIRNR" id="PIRNR015840"/>
    </source>
</evidence>
<dbReference type="PIRSF" id="PIRSF015840">
    <property type="entry name" value="DUF284_TM_euk"/>
    <property type="match status" value="1"/>
</dbReference>
<keyword evidence="4 7" id="KW-1133">Transmembrane helix</keyword>
<evidence type="ECO:0000256" key="2">
    <source>
        <dbReference type="ARBA" id="ARBA00009457"/>
    </source>
</evidence>
<dbReference type="Proteomes" id="UP001497512">
    <property type="component" value="Chromosome 5"/>
</dbReference>
<evidence type="ECO:0000313" key="9">
    <source>
        <dbReference type="Proteomes" id="UP001497512"/>
    </source>
</evidence>
<dbReference type="PANTHER" id="PTHR10926">
    <property type="entry name" value="CELL CYCLE CONTROL PROTEIN 50"/>
    <property type="match status" value="1"/>
</dbReference>
<evidence type="ECO:0000256" key="5">
    <source>
        <dbReference type="ARBA" id="ARBA00023136"/>
    </source>
</evidence>
<evidence type="ECO:0000256" key="3">
    <source>
        <dbReference type="ARBA" id="ARBA00022692"/>
    </source>
</evidence>
<dbReference type="PANTHER" id="PTHR10926:SF0">
    <property type="entry name" value="CDC50, ISOFORM A"/>
    <property type="match status" value="1"/>
</dbReference>
<keyword evidence="9" id="KW-1185">Reference proteome</keyword>
<gene>
    <name evidence="8" type="ORF">CSSPTR1EN2_LOCUS18612</name>
</gene>